<evidence type="ECO:0000313" key="2">
    <source>
        <dbReference type="EMBL" id="CAL6046702.1"/>
    </source>
</evidence>
<keyword evidence="3" id="KW-1185">Reference proteome</keyword>
<proteinExistence type="predicted"/>
<comment type="caution">
    <text evidence="1">The sequence shown here is derived from an EMBL/GenBank/DDBJ whole genome shotgun (WGS) entry which is preliminary data.</text>
</comment>
<evidence type="ECO:0000313" key="3">
    <source>
        <dbReference type="Proteomes" id="UP001642409"/>
    </source>
</evidence>
<evidence type="ECO:0000313" key="1">
    <source>
        <dbReference type="EMBL" id="CAI9933903.1"/>
    </source>
</evidence>
<dbReference type="Proteomes" id="UP001642409">
    <property type="component" value="Unassembled WGS sequence"/>
</dbReference>
<organism evidence="1">
    <name type="scientific">Hexamita inflata</name>
    <dbReference type="NCBI Taxonomy" id="28002"/>
    <lineage>
        <taxon>Eukaryota</taxon>
        <taxon>Metamonada</taxon>
        <taxon>Diplomonadida</taxon>
        <taxon>Hexamitidae</taxon>
        <taxon>Hexamitinae</taxon>
        <taxon>Hexamita</taxon>
    </lineage>
</organism>
<accession>A0AA86PAD3</accession>
<reference evidence="1" key="1">
    <citation type="submission" date="2023-06" db="EMBL/GenBank/DDBJ databases">
        <authorList>
            <person name="Kurt Z."/>
        </authorList>
    </citation>
    <scope>NUCLEOTIDE SEQUENCE</scope>
</reference>
<name>A0AA86PAD3_9EUKA</name>
<dbReference type="EMBL" id="CAXDID020000169">
    <property type="protein sequence ID" value="CAL6046702.1"/>
    <property type="molecule type" value="Genomic_DNA"/>
</dbReference>
<gene>
    <name evidence="1" type="ORF">HINF_LOCUS21548</name>
    <name evidence="2" type="ORF">HINF_LOCUS41851</name>
</gene>
<dbReference type="EMBL" id="CATOUU010000554">
    <property type="protein sequence ID" value="CAI9933903.1"/>
    <property type="molecule type" value="Genomic_DNA"/>
</dbReference>
<dbReference type="AlphaFoldDB" id="A0AA86PAD3"/>
<sequence>MKWRDRFNTISEIKINKIIFNHTIELIHLHNKRVTTLLNQIWFRDLKGRHFSAACQLKIEFGVQQQAQERILRKSKFQRIILSPTLVNFQLDHYQNKLAFQQKENSELEDIVDY</sequence>
<protein>
    <submittedName>
        <fullName evidence="2">Hypothetical_protein</fullName>
    </submittedName>
</protein>
<reference evidence="2 3" key="2">
    <citation type="submission" date="2024-07" db="EMBL/GenBank/DDBJ databases">
        <authorList>
            <person name="Akdeniz Z."/>
        </authorList>
    </citation>
    <scope>NUCLEOTIDE SEQUENCE [LARGE SCALE GENOMIC DNA]</scope>
</reference>